<gene>
    <name evidence="1" type="ORF">PQR57_28470</name>
</gene>
<dbReference type="RefSeq" id="WP_408179755.1">
    <property type="nucleotide sequence ID" value="NZ_JAQQEZ010000024.1"/>
</dbReference>
<evidence type="ECO:0000313" key="1">
    <source>
        <dbReference type="EMBL" id="MFM0004943.1"/>
    </source>
</evidence>
<accession>A0ABW9AY45</accession>
<evidence type="ECO:0000313" key="2">
    <source>
        <dbReference type="Proteomes" id="UP001629230"/>
    </source>
</evidence>
<protein>
    <submittedName>
        <fullName evidence="1">Uncharacterized protein</fullName>
    </submittedName>
</protein>
<comment type="caution">
    <text evidence="1">The sequence shown here is derived from an EMBL/GenBank/DDBJ whole genome shotgun (WGS) entry which is preliminary data.</text>
</comment>
<dbReference type="Proteomes" id="UP001629230">
    <property type="component" value="Unassembled WGS sequence"/>
</dbReference>
<reference evidence="1 2" key="1">
    <citation type="journal article" date="2024" name="Chem. Sci.">
        <title>Discovery of megapolipeptins by genome mining of a Burkholderiales bacteria collection.</title>
        <authorList>
            <person name="Paulo B.S."/>
            <person name="Recchia M.J.J."/>
            <person name="Lee S."/>
            <person name="Fergusson C.H."/>
            <person name="Romanowski S.B."/>
            <person name="Hernandez A."/>
            <person name="Krull N."/>
            <person name="Liu D.Y."/>
            <person name="Cavanagh H."/>
            <person name="Bos A."/>
            <person name="Gray C.A."/>
            <person name="Murphy B.T."/>
            <person name="Linington R.G."/>
            <person name="Eustaquio A.S."/>
        </authorList>
    </citation>
    <scope>NUCLEOTIDE SEQUENCE [LARGE SCALE GENOMIC DNA]</scope>
    <source>
        <strain evidence="1 2">RL17-350-BIC-A</strain>
    </source>
</reference>
<proteinExistence type="predicted"/>
<organism evidence="1 2">
    <name type="scientific">Paraburkholderia dipogonis</name>
    <dbReference type="NCBI Taxonomy" id="1211383"/>
    <lineage>
        <taxon>Bacteria</taxon>
        <taxon>Pseudomonadati</taxon>
        <taxon>Pseudomonadota</taxon>
        <taxon>Betaproteobacteria</taxon>
        <taxon>Burkholderiales</taxon>
        <taxon>Burkholderiaceae</taxon>
        <taxon>Paraburkholderia</taxon>
    </lineage>
</organism>
<name>A0ABW9AY45_9BURK</name>
<sequence length="191" mass="21398">MFITSSFDQYANLNPVSRRLTLTVCLAAFAVDLLRASRPMLSAGGGRRTCGISEGGATDDDRRAYLHVRLPRRRGRFACRNDQDHRASKSLKRGNVVSIHRRSSHLRDLTTHMFDVVEVVMFIPSNQIALPFSFELDLCAWANAVYEEAVGEGFIRVPWEPDDAIVRRLQAYFHSGLSPAEAASACFCLNH</sequence>
<dbReference type="EMBL" id="JAQQEZ010000024">
    <property type="protein sequence ID" value="MFM0004943.1"/>
    <property type="molecule type" value="Genomic_DNA"/>
</dbReference>
<keyword evidence="2" id="KW-1185">Reference proteome</keyword>